<keyword evidence="14 17" id="KW-0472">Membrane</keyword>
<keyword evidence="4" id="KW-1003">Cell membrane</keyword>
<name>A0ABU5IYR8_9BACI</name>
<evidence type="ECO:0000256" key="6">
    <source>
        <dbReference type="ARBA" id="ARBA00022679"/>
    </source>
</evidence>
<comment type="catalytic activity">
    <reaction evidence="1">
        <text>ATP + protein L-histidine = ADP + protein N-phospho-L-histidine.</text>
        <dbReference type="EC" id="2.7.13.3"/>
    </reaction>
</comment>
<evidence type="ECO:0000313" key="21">
    <source>
        <dbReference type="Proteomes" id="UP001290455"/>
    </source>
</evidence>
<feature type="transmembrane region" description="Helical" evidence="17">
    <location>
        <begin position="164"/>
        <end position="188"/>
    </location>
</feature>
<dbReference type="CDD" id="cd00075">
    <property type="entry name" value="HATPase"/>
    <property type="match status" value="1"/>
</dbReference>
<dbReference type="InterPro" id="IPR005467">
    <property type="entry name" value="His_kinase_dom"/>
</dbReference>
<sequence>MKSLYIKFVVITIGIMMVSSIFAFLISNTYYQQKLKPFNDEKITKIAQSIATFTEHHPNMDLEEYLENLSTIGYQMYLMDDLGGESYFGAPFRDKSLTEETKRQVLDGQIFHGILQFPQETFVTGFFANELKNTIGVPLTHNGKIYALFVRPDIKLLFNEMHLLFGWLLAFTILLSTIMVVFSTKYLVKPITKLTKATTSLANGRFDVELELSGQDELGELSKSFLRMAKKLEQMEDMRKEFISNISHDIQSPLSNIKGYINLIDQESITIEERRQYVSIINGEITRLSTLTKQLLLLASLDRDVDILKKKPFNVGQQLKELIRNYQWQISEKGIMLSYHLPDTEMIGDPSLLHTVWENLLTNAIKYNKPDGSIDISIEDKGESISVTVSDTGIGLTNAETERIFDRFYRADTARTRTIEGTGLGLSIVWTIVKMHGGQITVNSKEKEGSSFIVEIPSRDGGTGSLSR</sequence>
<reference evidence="20 21" key="1">
    <citation type="submission" date="2023-11" db="EMBL/GenBank/DDBJ databases">
        <title>Bacillus jintuensis, isolated from a mudflat on the Beibu Gulf coast.</title>
        <authorList>
            <person name="Li M."/>
        </authorList>
    </citation>
    <scope>NUCLEOTIDE SEQUENCE [LARGE SCALE GENOMIC DNA]</scope>
    <source>
        <strain evidence="20 21">31A1R</strain>
    </source>
</reference>
<dbReference type="Gene3D" id="6.10.340.10">
    <property type="match status" value="1"/>
</dbReference>
<dbReference type="PRINTS" id="PR00344">
    <property type="entry name" value="BCTRLSENSOR"/>
</dbReference>
<keyword evidence="11 17" id="KW-1133">Transmembrane helix</keyword>
<dbReference type="Gene3D" id="3.30.565.10">
    <property type="entry name" value="Histidine kinase-like ATPase, C-terminal domain"/>
    <property type="match status" value="1"/>
</dbReference>
<dbReference type="PROSITE" id="PS50109">
    <property type="entry name" value="HIS_KIN"/>
    <property type="match status" value="1"/>
</dbReference>
<dbReference type="SUPFAM" id="SSF47384">
    <property type="entry name" value="Homodimeric domain of signal transducing histidine kinase"/>
    <property type="match status" value="1"/>
</dbReference>
<keyword evidence="13" id="KW-0843">Virulence</keyword>
<dbReference type="InterPro" id="IPR050398">
    <property type="entry name" value="HssS/ArlS-like"/>
</dbReference>
<comment type="subcellular location">
    <subcellularLocation>
        <location evidence="2">Cell membrane</location>
        <topology evidence="2">Multi-pass membrane protein</topology>
    </subcellularLocation>
</comment>
<evidence type="ECO:0000256" key="13">
    <source>
        <dbReference type="ARBA" id="ARBA00023026"/>
    </source>
</evidence>
<evidence type="ECO:0000256" key="10">
    <source>
        <dbReference type="ARBA" id="ARBA00022840"/>
    </source>
</evidence>
<dbReference type="RefSeq" id="WP_322446595.1">
    <property type="nucleotide sequence ID" value="NZ_JAXOFX010000006.1"/>
</dbReference>
<keyword evidence="9 20" id="KW-0418">Kinase</keyword>
<gene>
    <name evidence="20" type="ORF">SM124_11120</name>
</gene>
<keyword evidence="7 17" id="KW-0812">Transmembrane</keyword>
<dbReference type="Proteomes" id="UP001290455">
    <property type="component" value="Unassembled WGS sequence"/>
</dbReference>
<dbReference type="EMBL" id="JAXOFX010000006">
    <property type="protein sequence ID" value="MDZ5472299.1"/>
    <property type="molecule type" value="Genomic_DNA"/>
</dbReference>
<evidence type="ECO:0000256" key="15">
    <source>
        <dbReference type="ARBA" id="ARBA00037219"/>
    </source>
</evidence>
<evidence type="ECO:0000256" key="8">
    <source>
        <dbReference type="ARBA" id="ARBA00022741"/>
    </source>
</evidence>
<evidence type="ECO:0000256" key="3">
    <source>
        <dbReference type="ARBA" id="ARBA00012438"/>
    </source>
</evidence>
<evidence type="ECO:0000259" key="19">
    <source>
        <dbReference type="PROSITE" id="PS50885"/>
    </source>
</evidence>
<evidence type="ECO:0000256" key="5">
    <source>
        <dbReference type="ARBA" id="ARBA00022553"/>
    </source>
</evidence>
<feature type="domain" description="Histidine kinase" evidence="18">
    <location>
        <begin position="245"/>
        <end position="460"/>
    </location>
</feature>
<dbReference type="SMART" id="SM00388">
    <property type="entry name" value="HisKA"/>
    <property type="match status" value="1"/>
</dbReference>
<dbReference type="GO" id="GO:0016301">
    <property type="term" value="F:kinase activity"/>
    <property type="evidence" value="ECO:0007669"/>
    <property type="project" value="UniProtKB-KW"/>
</dbReference>
<evidence type="ECO:0000256" key="7">
    <source>
        <dbReference type="ARBA" id="ARBA00022692"/>
    </source>
</evidence>
<evidence type="ECO:0000256" key="12">
    <source>
        <dbReference type="ARBA" id="ARBA00023012"/>
    </source>
</evidence>
<evidence type="ECO:0000256" key="1">
    <source>
        <dbReference type="ARBA" id="ARBA00000085"/>
    </source>
</evidence>
<evidence type="ECO:0000259" key="18">
    <source>
        <dbReference type="PROSITE" id="PS50109"/>
    </source>
</evidence>
<keyword evidence="8" id="KW-0547">Nucleotide-binding</keyword>
<evidence type="ECO:0000256" key="17">
    <source>
        <dbReference type="SAM" id="Phobius"/>
    </source>
</evidence>
<dbReference type="CDD" id="cd06225">
    <property type="entry name" value="HAMP"/>
    <property type="match status" value="1"/>
</dbReference>
<dbReference type="SUPFAM" id="SSF55874">
    <property type="entry name" value="ATPase domain of HSP90 chaperone/DNA topoisomerase II/histidine kinase"/>
    <property type="match status" value="1"/>
</dbReference>
<evidence type="ECO:0000256" key="4">
    <source>
        <dbReference type="ARBA" id="ARBA00022475"/>
    </source>
</evidence>
<evidence type="ECO:0000256" key="2">
    <source>
        <dbReference type="ARBA" id="ARBA00004651"/>
    </source>
</evidence>
<feature type="transmembrane region" description="Helical" evidence="17">
    <location>
        <begin position="6"/>
        <end position="26"/>
    </location>
</feature>
<keyword evidence="12" id="KW-0902">Two-component regulatory system</keyword>
<proteinExistence type="predicted"/>
<dbReference type="Pfam" id="PF00672">
    <property type="entry name" value="HAMP"/>
    <property type="match status" value="1"/>
</dbReference>
<keyword evidence="6" id="KW-0808">Transferase</keyword>
<dbReference type="CDD" id="cd00082">
    <property type="entry name" value="HisKA"/>
    <property type="match status" value="1"/>
</dbReference>
<keyword evidence="10" id="KW-0067">ATP-binding</keyword>
<organism evidence="20 21">
    <name type="scientific">Robertmurraya mangrovi</name>
    <dbReference type="NCBI Taxonomy" id="3098077"/>
    <lineage>
        <taxon>Bacteria</taxon>
        <taxon>Bacillati</taxon>
        <taxon>Bacillota</taxon>
        <taxon>Bacilli</taxon>
        <taxon>Bacillales</taxon>
        <taxon>Bacillaceae</taxon>
        <taxon>Robertmurraya</taxon>
    </lineage>
</organism>
<feature type="domain" description="HAMP" evidence="19">
    <location>
        <begin position="185"/>
        <end position="237"/>
    </location>
</feature>
<dbReference type="InterPro" id="IPR003661">
    <property type="entry name" value="HisK_dim/P_dom"/>
</dbReference>
<accession>A0ABU5IYR8</accession>
<evidence type="ECO:0000256" key="16">
    <source>
        <dbReference type="ARBA" id="ARBA00040841"/>
    </source>
</evidence>
<evidence type="ECO:0000313" key="20">
    <source>
        <dbReference type="EMBL" id="MDZ5472299.1"/>
    </source>
</evidence>
<dbReference type="PROSITE" id="PS50885">
    <property type="entry name" value="HAMP"/>
    <property type="match status" value="1"/>
</dbReference>
<dbReference type="SMART" id="SM00304">
    <property type="entry name" value="HAMP"/>
    <property type="match status" value="1"/>
</dbReference>
<comment type="caution">
    <text evidence="20">The sequence shown here is derived from an EMBL/GenBank/DDBJ whole genome shotgun (WGS) entry which is preliminary data.</text>
</comment>
<dbReference type="InterPro" id="IPR036097">
    <property type="entry name" value="HisK_dim/P_sf"/>
</dbReference>
<dbReference type="InterPro" id="IPR003660">
    <property type="entry name" value="HAMP_dom"/>
</dbReference>
<keyword evidence="5" id="KW-0597">Phosphoprotein</keyword>
<dbReference type="InterPro" id="IPR004358">
    <property type="entry name" value="Sig_transdc_His_kin-like_C"/>
</dbReference>
<dbReference type="Pfam" id="PF00512">
    <property type="entry name" value="HisKA"/>
    <property type="match status" value="1"/>
</dbReference>
<keyword evidence="21" id="KW-1185">Reference proteome</keyword>
<dbReference type="SUPFAM" id="SSF158472">
    <property type="entry name" value="HAMP domain-like"/>
    <property type="match status" value="1"/>
</dbReference>
<dbReference type="Gene3D" id="1.10.287.130">
    <property type="match status" value="1"/>
</dbReference>
<dbReference type="Pfam" id="PF02518">
    <property type="entry name" value="HATPase_c"/>
    <property type="match status" value="1"/>
</dbReference>
<dbReference type="PANTHER" id="PTHR45528">
    <property type="entry name" value="SENSOR HISTIDINE KINASE CPXA"/>
    <property type="match status" value="1"/>
</dbReference>
<evidence type="ECO:0000256" key="9">
    <source>
        <dbReference type="ARBA" id="ARBA00022777"/>
    </source>
</evidence>
<dbReference type="SMART" id="SM00387">
    <property type="entry name" value="HATPase_c"/>
    <property type="match status" value="1"/>
</dbReference>
<dbReference type="PANTHER" id="PTHR45528:SF11">
    <property type="entry name" value="HISTIDINE KINASE"/>
    <property type="match status" value="1"/>
</dbReference>
<comment type="function">
    <text evidence="15">Member of the two-component regulatory system HssS/HssR involved in intracellular heme homeostasis and tempering of staphylococcal virulence. HssS functions as a heme sensor histidine kinase which is autophosphorylated at a histidine residue and transfers its phosphate group to an aspartate residue of HssR. HssR/HssS activates the expression of hrtAB, an efflux pump, in response to extracellular heme, hemin, hemoglobin or blood.</text>
</comment>
<dbReference type="InterPro" id="IPR036890">
    <property type="entry name" value="HATPase_C_sf"/>
</dbReference>
<evidence type="ECO:0000256" key="14">
    <source>
        <dbReference type="ARBA" id="ARBA00023136"/>
    </source>
</evidence>
<dbReference type="InterPro" id="IPR003594">
    <property type="entry name" value="HATPase_dom"/>
</dbReference>
<evidence type="ECO:0000256" key="11">
    <source>
        <dbReference type="ARBA" id="ARBA00022989"/>
    </source>
</evidence>
<dbReference type="EC" id="2.7.13.3" evidence="3"/>
<protein>
    <recommendedName>
        <fullName evidence="16">Heme sensor protein HssS</fullName>
        <ecNumber evidence="3">2.7.13.3</ecNumber>
    </recommendedName>
</protein>